<evidence type="ECO:0000313" key="3">
    <source>
        <dbReference type="Proteomes" id="UP000199448"/>
    </source>
</evidence>
<dbReference type="InterPro" id="IPR036249">
    <property type="entry name" value="Thioredoxin-like_sf"/>
</dbReference>
<dbReference type="EMBL" id="FNUG01000002">
    <property type="protein sequence ID" value="SEE71644.1"/>
    <property type="molecule type" value="Genomic_DNA"/>
</dbReference>
<evidence type="ECO:0000259" key="1">
    <source>
        <dbReference type="PROSITE" id="PS51352"/>
    </source>
</evidence>
<dbReference type="Proteomes" id="UP000199448">
    <property type="component" value="Unassembled WGS sequence"/>
</dbReference>
<reference evidence="2 3" key="1">
    <citation type="submission" date="2016-10" db="EMBL/GenBank/DDBJ databases">
        <authorList>
            <person name="de Groot N.N."/>
        </authorList>
    </citation>
    <scope>NUCLEOTIDE SEQUENCE [LARGE SCALE GENOMIC DNA]</scope>
    <source>
        <strain evidence="2 3">DSM 23553</strain>
    </source>
</reference>
<protein>
    <recommendedName>
        <fullName evidence="1">Thioredoxin domain-containing protein</fullName>
    </recommendedName>
</protein>
<evidence type="ECO:0000313" key="2">
    <source>
        <dbReference type="EMBL" id="SEE71644.1"/>
    </source>
</evidence>
<sequence length="477" mass="55512">MNISSAALPVIIIQVFFLLFSSCESSSNKENPKTYVSGEIVNPTSNYVIFQTGGEILDTVYLDAQNRFSYQVDSVQNGLYLLQHRPETQNFYLTPGDSLLLRVNTLAFDESLHFSGSGDAENNFLAEMYLSDESNSELLLSFYETDPSEFKRKTDSIRSDRLNALDRMKQKHKFSKDFVELAEKIINYESFDLQERYIYLFNKYKKGSKEKLPADFDDYRKQVKFNEEILQCSPGYKRFIDNYLINRSFKWCAKQAFDYNDCSSLTDAENIKSRIRMVDDLIQLPALRKHFISKLASLGVIMAKSREEILEIIDLVEKIGYSQEGLDDLKQLGSIQLAFLPGTTLDRVSLIDTQGNTVNFEDIIEKPTIIFLWSIYSNQHKEDHKLIRELRKKYPEINFVGINFDVGEVPAWRIAVKKYNYNQEQEFQLGPTRIEKRFFRYYLNKLLFLDPSGKVIIGDAFINSPDFENRILEFLNR</sequence>
<dbReference type="Gene3D" id="3.40.30.10">
    <property type="entry name" value="Glutaredoxin"/>
    <property type="match status" value="1"/>
</dbReference>
<dbReference type="InterPro" id="IPR013766">
    <property type="entry name" value="Thioredoxin_domain"/>
</dbReference>
<dbReference type="AlphaFoldDB" id="A0A1H5L3T6"/>
<keyword evidence="3" id="KW-1185">Reference proteome</keyword>
<feature type="domain" description="Thioredoxin" evidence="1">
    <location>
        <begin position="339"/>
        <end position="477"/>
    </location>
</feature>
<organism evidence="2 3">
    <name type="scientific">Salinimicrobium catena</name>
    <dbReference type="NCBI Taxonomy" id="390640"/>
    <lineage>
        <taxon>Bacteria</taxon>
        <taxon>Pseudomonadati</taxon>
        <taxon>Bacteroidota</taxon>
        <taxon>Flavobacteriia</taxon>
        <taxon>Flavobacteriales</taxon>
        <taxon>Flavobacteriaceae</taxon>
        <taxon>Salinimicrobium</taxon>
    </lineage>
</organism>
<name>A0A1H5L3T6_9FLAO</name>
<dbReference type="SUPFAM" id="SSF52833">
    <property type="entry name" value="Thioredoxin-like"/>
    <property type="match status" value="1"/>
</dbReference>
<gene>
    <name evidence="2" type="ORF">SAMN04488034_102119</name>
</gene>
<dbReference type="OrthoDB" id="1146847at2"/>
<proteinExistence type="predicted"/>
<dbReference type="STRING" id="390640.SAMN04488034_102119"/>
<dbReference type="RefSeq" id="WP_143019275.1">
    <property type="nucleotide sequence ID" value="NZ_FNGG01000002.1"/>
</dbReference>
<accession>A0A1H5L3T6</accession>
<dbReference type="PROSITE" id="PS51352">
    <property type="entry name" value="THIOREDOXIN_2"/>
    <property type="match status" value="1"/>
</dbReference>